<dbReference type="GO" id="GO:0006355">
    <property type="term" value="P:regulation of DNA-templated transcription"/>
    <property type="evidence" value="ECO:0007669"/>
    <property type="project" value="InterPro"/>
</dbReference>
<dbReference type="SUPFAM" id="SSF46894">
    <property type="entry name" value="C-terminal effector domain of the bipartite response regulators"/>
    <property type="match status" value="1"/>
</dbReference>
<dbReference type="GO" id="GO:0003677">
    <property type="term" value="F:DNA binding"/>
    <property type="evidence" value="ECO:0007669"/>
    <property type="project" value="UniProtKB-KW"/>
</dbReference>
<dbReference type="OrthoDB" id="136365at2"/>
<dbReference type="Pfam" id="PF25872">
    <property type="entry name" value="HTH_77"/>
    <property type="match status" value="1"/>
</dbReference>
<keyword evidence="6" id="KW-1185">Reference proteome</keyword>
<feature type="domain" description="OmpR/PhoB-type" evidence="3">
    <location>
        <begin position="25"/>
        <end position="101"/>
    </location>
</feature>
<dbReference type="InterPro" id="IPR041664">
    <property type="entry name" value="AAA_16"/>
</dbReference>
<dbReference type="Gene3D" id="1.10.10.10">
    <property type="entry name" value="Winged helix-like DNA-binding domain superfamily/Winged helix DNA-binding domain"/>
    <property type="match status" value="2"/>
</dbReference>
<dbReference type="Gene3D" id="1.25.40.10">
    <property type="entry name" value="Tetratricopeptide repeat domain"/>
    <property type="match status" value="2"/>
</dbReference>
<dbReference type="CDD" id="cd15831">
    <property type="entry name" value="BTAD"/>
    <property type="match status" value="1"/>
</dbReference>
<dbReference type="InterPro" id="IPR058852">
    <property type="entry name" value="HTH_77"/>
</dbReference>
<dbReference type="SMART" id="SM00862">
    <property type="entry name" value="Trans_reg_C"/>
    <property type="match status" value="1"/>
</dbReference>
<dbReference type="InterPro" id="IPR005158">
    <property type="entry name" value="BTAD"/>
</dbReference>
<dbReference type="InterPro" id="IPR016032">
    <property type="entry name" value="Sig_transdc_resp-reg_C-effctor"/>
</dbReference>
<dbReference type="InterPro" id="IPR001867">
    <property type="entry name" value="OmpR/PhoB-type_DNA-bd"/>
</dbReference>
<dbReference type="InterPro" id="IPR027417">
    <property type="entry name" value="P-loop_NTPase"/>
</dbReference>
<dbReference type="PANTHER" id="PTHR47691:SF3">
    <property type="entry name" value="HTH-TYPE TRANSCRIPTIONAL REGULATOR RV0890C-RELATED"/>
    <property type="match status" value="1"/>
</dbReference>
<dbReference type="RefSeq" id="WP_112258048.1">
    <property type="nucleotide sequence ID" value="NZ_QMIG01000006.1"/>
</dbReference>
<dbReference type="Proteomes" id="UP000250462">
    <property type="component" value="Unassembled WGS sequence"/>
</dbReference>
<dbReference type="EMBL" id="QMIG01000006">
    <property type="protein sequence ID" value="RAW15445.1"/>
    <property type="molecule type" value="Genomic_DNA"/>
</dbReference>
<evidence type="ECO:0000256" key="1">
    <source>
        <dbReference type="ARBA" id="ARBA00005820"/>
    </source>
</evidence>
<evidence type="ECO:0000256" key="2">
    <source>
        <dbReference type="ARBA" id="ARBA00023125"/>
    </source>
</evidence>
<feature type="domain" description="Bacterial transcriptional activator" evidence="4">
    <location>
        <begin position="108"/>
        <end position="254"/>
    </location>
</feature>
<comment type="similarity">
    <text evidence="1">Belongs to the AfsR/DnrI/RedD regulatory family.</text>
</comment>
<dbReference type="Gene3D" id="3.40.50.300">
    <property type="entry name" value="P-loop containing nucleotide triphosphate hydrolases"/>
    <property type="match status" value="1"/>
</dbReference>
<sequence length="1056" mass="113841">MAHPEPDRPAVDIRVLGSLDVTVGGQPIRLAGRRTRGLLALLARRPGQPVCTSEVLQQVWDETSSEAPGETARNAVQARISALRRALGSHLLRATDTGYVLDVPPDAVDAVRFETAVREARELRAASAVERASAAYAEALGQWHGERAYVDLQHVAALVEEADRLGELRLQVLQESLALEVEQGRYDQVADTLVDATRRHPGVEELWALRMLGLYGQGRQAEAMAVYVEARRQLRERFGLDPSPRLRELEAMVLHQKDPRDGGLRFLGPARIARPATSFVGRQGDLDRVTGLLRSTRMLTLTGAGGVGKTRLALEAAQELVDGCSPVAAHGVTVVDLIGYRRGDDLAAAVLDALGPVVPSSSSVGIGRGARRSVDVLCDVLSDRRLLLIMDNCEHLTDDTAALAAELLSRTTAISVLATSREALNVPGEVVYVVDPLPVPESLGSASGADADVGEAPAVRLFLDRVRASQPGIELDTERIRTVADICQRLDGLPLALELAAVRIRVLGVDEVDRLLDDRFAFLRYGARTAAERHRTLQAVVDWSYELLEEQDRRVFEALSVFRGSFALRQVQDLWVRLGGTERQALDSVESLVARSMVQAEADRDGENRFRLLETMRAYAAEKLSESGRERQAVITHARVYAQFAREQMGALKTARQARAVATLMREDANIRTAHGHAIDVGLGDVAQTMVGALGYIAWMREGRAPGWDLIVRSLRLPATDPQVRIPALAWATHLGSIFGHAAEAVDYGEQASELAAAHPGCCTPDVAFAMLARAHALHRLGRWAEGDAQLSEARQVAVADGDAWTRAGCAMVKGLGALVRGRLAEAEAQFVEAGDLYRACQDQWGQQRSALRRAIVRGAYGDHAGAAQLLREAVAFIDGLELAEAAAPARVALARATLFAGDVSTARNLVEMLEGGIIGRLSDAAGRIRQCRAVLAEYDGRADDAADLHRSAARRLLDAGLPVEAVESLARVVVLAGAHSVDARAAAEEAEAAATGSPDPRVQATVLDVRALVGEGSAAETARAVRDKYGLAVPALLRERPWDPRSRDHVHSCTS</sequence>
<dbReference type="AlphaFoldDB" id="A0A329QT08"/>
<dbReference type="GO" id="GO:0000160">
    <property type="term" value="P:phosphorelay signal transduction system"/>
    <property type="evidence" value="ECO:0007669"/>
    <property type="project" value="InterPro"/>
</dbReference>
<gene>
    <name evidence="5" type="ORF">DPM12_09365</name>
</gene>
<accession>A0A329QT08</accession>
<organism evidence="5 6">
    <name type="scientific">Phytoactinopolyspora halophila</name>
    <dbReference type="NCBI Taxonomy" id="1981511"/>
    <lineage>
        <taxon>Bacteria</taxon>
        <taxon>Bacillati</taxon>
        <taxon>Actinomycetota</taxon>
        <taxon>Actinomycetes</taxon>
        <taxon>Jiangellales</taxon>
        <taxon>Jiangellaceae</taxon>
        <taxon>Phytoactinopolyspora</taxon>
    </lineage>
</organism>
<dbReference type="PANTHER" id="PTHR47691">
    <property type="entry name" value="REGULATOR-RELATED"/>
    <property type="match status" value="1"/>
</dbReference>
<dbReference type="Pfam" id="PF03704">
    <property type="entry name" value="BTAD"/>
    <property type="match status" value="1"/>
</dbReference>
<evidence type="ECO:0000259" key="4">
    <source>
        <dbReference type="SMART" id="SM01043"/>
    </source>
</evidence>
<dbReference type="InterPro" id="IPR036388">
    <property type="entry name" value="WH-like_DNA-bd_sf"/>
</dbReference>
<reference evidence="5 6" key="1">
    <citation type="submission" date="2018-06" db="EMBL/GenBank/DDBJ databases">
        <title>Phytoactinopolyspora halophila sp. nov., a novel halophilic actinomycete isolated from a saline soil in China.</title>
        <authorList>
            <person name="Tang S.-K."/>
        </authorList>
    </citation>
    <scope>NUCLEOTIDE SEQUENCE [LARGE SCALE GENOMIC DNA]</scope>
    <source>
        <strain evidence="5 6">YIM 96934</strain>
    </source>
</reference>
<dbReference type="SUPFAM" id="SSF48452">
    <property type="entry name" value="TPR-like"/>
    <property type="match status" value="2"/>
</dbReference>
<name>A0A329QT08_9ACTN</name>
<evidence type="ECO:0000313" key="5">
    <source>
        <dbReference type="EMBL" id="RAW15445.1"/>
    </source>
</evidence>
<keyword evidence="2" id="KW-0238">DNA-binding</keyword>
<proteinExistence type="inferred from homology"/>
<dbReference type="SMART" id="SM01043">
    <property type="entry name" value="BTAD"/>
    <property type="match status" value="1"/>
</dbReference>
<evidence type="ECO:0000313" key="6">
    <source>
        <dbReference type="Proteomes" id="UP000250462"/>
    </source>
</evidence>
<dbReference type="Pfam" id="PF13191">
    <property type="entry name" value="AAA_16"/>
    <property type="match status" value="1"/>
</dbReference>
<dbReference type="Pfam" id="PF00486">
    <property type="entry name" value="Trans_reg_C"/>
    <property type="match status" value="1"/>
</dbReference>
<comment type="caution">
    <text evidence="5">The sequence shown here is derived from an EMBL/GenBank/DDBJ whole genome shotgun (WGS) entry which is preliminary data.</text>
</comment>
<dbReference type="InterPro" id="IPR011990">
    <property type="entry name" value="TPR-like_helical_dom_sf"/>
</dbReference>
<evidence type="ECO:0008006" key="7">
    <source>
        <dbReference type="Google" id="ProtNLM"/>
    </source>
</evidence>
<dbReference type="SUPFAM" id="SSF52540">
    <property type="entry name" value="P-loop containing nucleoside triphosphate hydrolases"/>
    <property type="match status" value="1"/>
</dbReference>
<protein>
    <recommendedName>
        <fullName evidence="7">AfsR/SARP family transcriptional regulator</fullName>
    </recommendedName>
</protein>
<evidence type="ECO:0000259" key="3">
    <source>
        <dbReference type="SMART" id="SM00862"/>
    </source>
</evidence>
<dbReference type="PRINTS" id="PR00364">
    <property type="entry name" value="DISEASERSIST"/>
</dbReference>